<sequence>MPQQPPSNQPDAGDKAPDAPQQEPPQRDADSTWGLGSASALDSLRRQNYRGRRSQQGDDKPSSH</sequence>
<reference evidence="2 3" key="1">
    <citation type="submission" date="2019-12" db="EMBL/GenBank/DDBJ databases">
        <authorList>
            <person name="Huq M.A."/>
        </authorList>
    </citation>
    <scope>NUCLEOTIDE SEQUENCE [LARGE SCALE GENOMIC DNA]</scope>
    <source>
        <strain evidence="2 3">MAH-25</strain>
    </source>
</reference>
<keyword evidence="3" id="KW-1185">Reference proteome</keyword>
<evidence type="ECO:0000313" key="3">
    <source>
        <dbReference type="Proteomes" id="UP000469385"/>
    </source>
</evidence>
<dbReference type="EMBL" id="WSEL01000003">
    <property type="protein sequence ID" value="MVQ28616.1"/>
    <property type="molecule type" value="Genomic_DNA"/>
</dbReference>
<name>A0A6N8IR74_9BURK</name>
<organism evidence="2 3">
    <name type="scientific">Ramlibacter pinisoli</name>
    <dbReference type="NCBI Taxonomy" id="2682844"/>
    <lineage>
        <taxon>Bacteria</taxon>
        <taxon>Pseudomonadati</taxon>
        <taxon>Pseudomonadota</taxon>
        <taxon>Betaproteobacteria</taxon>
        <taxon>Burkholderiales</taxon>
        <taxon>Comamonadaceae</taxon>
        <taxon>Ramlibacter</taxon>
    </lineage>
</organism>
<protein>
    <submittedName>
        <fullName evidence="2">Uncharacterized protein</fullName>
    </submittedName>
</protein>
<gene>
    <name evidence="2" type="ORF">GON04_04115</name>
</gene>
<feature type="region of interest" description="Disordered" evidence="1">
    <location>
        <begin position="1"/>
        <end position="64"/>
    </location>
</feature>
<accession>A0A6N8IR74</accession>
<evidence type="ECO:0000256" key="1">
    <source>
        <dbReference type="SAM" id="MobiDB-lite"/>
    </source>
</evidence>
<proteinExistence type="predicted"/>
<dbReference type="Proteomes" id="UP000469385">
    <property type="component" value="Unassembled WGS sequence"/>
</dbReference>
<evidence type="ECO:0000313" key="2">
    <source>
        <dbReference type="EMBL" id="MVQ28616.1"/>
    </source>
</evidence>
<comment type="caution">
    <text evidence="2">The sequence shown here is derived from an EMBL/GenBank/DDBJ whole genome shotgun (WGS) entry which is preliminary data.</text>
</comment>
<dbReference type="AlphaFoldDB" id="A0A6N8IR74"/>
<feature type="compositionally biased region" description="Basic and acidic residues" evidence="1">
    <location>
        <begin position="55"/>
        <end position="64"/>
    </location>
</feature>
<dbReference type="RefSeq" id="WP_157396697.1">
    <property type="nucleotide sequence ID" value="NZ_WSEL01000003.1"/>
</dbReference>